<protein>
    <recommendedName>
        <fullName evidence="3">Mediator of RNA polymerase II transcription subunit 29</fullName>
    </recommendedName>
    <alternativeName>
        <fullName evidence="9">Mediator complex subunit 29</fullName>
    </alternativeName>
    <alternativeName>
        <fullName evidence="8">Protein intersex</fullName>
    </alternativeName>
</protein>
<name>A0A5N5TFS7_9CRUS</name>
<dbReference type="AlphaFoldDB" id="A0A5N5TFS7"/>
<evidence type="ECO:0000313" key="10">
    <source>
        <dbReference type="EMBL" id="KAB7505506.1"/>
    </source>
</evidence>
<dbReference type="PANTHER" id="PTHR28314">
    <property type="entry name" value="MEDIATOR OF RNA POLYMERASE II TRANSCRIPTION SUBUNIT 29"/>
    <property type="match status" value="1"/>
</dbReference>
<evidence type="ECO:0000256" key="8">
    <source>
        <dbReference type="ARBA" id="ARBA00030916"/>
    </source>
</evidence>
<keyword evidence="6" id="KW-0804">Transcription</keyword>
<keyword evidence="7" id="KW-0539">Nucleus</keyword>
<accession>A0A5N5TFS7</accession>
<dbReference type="InterPro" id="IPR021018">
    <property type="entry name" value="Mediator_Med29_met"/>
</dbReference>
<evidence type="ECO:0000256" key="4">
    <source>
        <dbReference type="ARBA" id="ARBA00023015"/>
    </source>
</evidence>
<dbReference type="Proteomes" id="UP000326759">
    <property type="component" value="Unassembled WGS sequence"/>
</dbReference>
<sequence>MNISNNANIDQGIKHAGDISNTKFEESFEKFFSVCDQMELHLKTAIDHSLQNVASQHHTPSQINPSAGDNQKYAHYISTIKSQVSYVKEIHSELVNSTANVSNISSRTSADQIASMETSS</sequence>
<dbReference type="EMBL" id="SEYY01001206">
    <property type="protein sequence ID" value="KAB7505506.1"/>
    <property type="molecule type" value="Genomic_DNA"/>
</dbReference>
<evidence type="ECO:0000256" key="5">
    <source>
        <dbReference type="ARBA" id="ARBA00023159"/>
    </source>
</evidence>
<comment type="similarity">
    <text evidence="2">Belongs to the Mediator complex subunit 29 family.</text>
</comment>
<dbReference type="GO" id="GO:0003712">
    <property type="term" value="F:transcription coregulator activity"/>
    <property type="evidence" value="ECO:0007669"/>
    <property type="project" value="TreeGrafter"/>
</dbReference>
<dbReference type="GO" id="GO:0016592">
    <property type="term" value="C:mediator complex"/>
    <property type="evidence" value="ECO:0007669"/>
    <property type="project" value="InterPro"/>
</dbReference>
<proteinExistence type="inferred from homology"/>
<evidence type="ECO:0000256" key="6">
    <source>
        <dbReference type="ARBA" id="ARBA00023163"/>
    </source>
</evidence>
<dbReference type="PANTHER" id="PTHR28314:SF1">
    <property type="entry name" value="MEDIATOR OF RNA POLYMERASE II TRANSCRIPTION SUBUNIT 29"/>
    <property type="match status" value="1"/>
</dbReference>
<dbReference type="GO" id="GO:0006357">
    <property type="term" value="P:regulation of transcription by RNA polymerase II"/>
    <property type="evidence" value="ECO:0007669"/>
    <property type="project" value="TreeGrafter"/>
</dbReference>
<organism evidence="10 11">
    <name type="scientific">Armadillidium nasatum</name>
    <dbReference type="NCBI Taxonomy" id="96803"/>
    <lineage>
        <taxon>Eukaryota</taxon>
        <taxon>Metazoa</taxon>
        <taxon>Ecdysozoa</taxon>
        <taxon>Arthropoda</taxon>
        <taxon>Crustacea</taxon>
        <taxon>Multicrustacea</taxon>
        <taxon>Malacostraca</taxon>
        <taxon>Eumalacostraca</taxon>
        <taxon>Peracarida</taxon>
        <taxon>Isopoda</taxon>
        <taxon>Oniscidea</taxon>
        <taxon>Crinocheta</taxon>
        <taxon>Armadillidiidae</taxon>
        <taxon>Armadillidium</taxon>
    </lineage>
</organism>
<keyword evidence="5" id="KW-0010">Activator</keyword>
<reference evidence="10 11" key="1">
    <citation type="journal article" date="2019" name="PLoS Biol.">
        <title>Sex chromosomes control vertical transmission of feminizing Wolbachia symbionts in an isopod.</title>
        <authorList>
            <person name="Becking T."/>
            <person name="Chebbi M.A."/>
            <person name="Giraud I."/>
            <person name="Moumen B."/>
            <person name="Laverre T."/>
            <person name="Caubet Y."/>
            <person name="Peccoud J."/>
            <person name="Gilbert C."/>
            <person name="Cordaux R."/>
        </authorList>
    </citation>
    <scope>NUCLEOTIDE SEQUENCE [LARGE SCALE GENOMIC DNA]</scope>
    <source>
        <strain evidence="10">ANa2</strain>
        <tissue evidence="10">Whole body excluding digestive tract and cuticle</tissue>
    </source>
</reference>
<evidence type="ECO:0000256" key="7">
    <source>
        <dbReference type="ARBA" id="ARBA00023242"/>
    </source>
</evidence>
<dbReference type="Pfam" id="PF11568">
    <property type="entry name" value="Med29"/>
    <property type="match status" value="1"/>
</dbReference>
<keyword evidence="11" id="KW-1185">Reference proteome</keyword>
<evidence type="ECO:0000256" key="2">
    <source>
        <dbReference type="ARBA" id="ARBA00009851"/>
    </source>
</evidence>
<keyword evidence="4" id="KW-0805">Transcription regulation</keyword>
<dbReference type="OrthoDB" id="6366949at2759"/>
<evidence type="ECO:0000313" key="11">
    <source>
        <dbReference type="Proteomes" id="UP000326759"/>
    </source>
</evidence>
<comment type="subcellular location">
    <subcellularLocation>
        <location evidence="1">Nucleus</location>
    </subcellularLocation>
</comment>
<evidence type="ECO:0000256" key="9">
    <source>
        <dbReference type="ARBA" id="ARBA00031963"/>
    </source>
</evidence>
<evidence type="ECO:0000256" key="1">
    <source>
        <dbReference type="ARBA" id="ARBA00004123"/>
    </source>
</evidence>
<comment type="caution">
    <text evidence="10">The sequence shown here is derived from an EMBL/GenBank/DDBJ whole genome shotgun (WGS) entry which is preliminary data.</text>
</comment>
<gene>
    <name evidence="10" type="primary">ix</name>
    <name evidence="10" type="ORF">Anas_02739</name>
</gene>
<evidence type="ECO:0000256" key="3">
    <source>
        <dbReference type="ARBA" id="ARBA00019684"/>
    </source>
</evidence>